<dbReference type="EMBL" id="KV950474">
    <property type="protein sequence ID" value="PIO16679.1"/>
    <property type="molecule type" value="Genomic_DNA"/>
</dbReference>
<dbReference type="Proteomes" id="UP000228934">
    <property type="component" value="Unassembled WGS sequence"/>
</dbReference>
<organism evidence="1 2">
    <name type="scientific">Aquarana catesbeiana</name>
    <name type="common">American bullfrog</name>
    <name type="synonym">Rana catesbeiana</name>
    <dbReference type="NCBI Taxonomy" id="8400"/>
    <lineage>
        <taxon>Eukaryota</taxon>
        <taxon>Metazoa</taxon>
        <taxon>Chordata</taxon>
        <taxon>Craniata</taxon>
        <taxon>Vertebrata</taxon>
        <taxon>Euteleostomi</taxon>
        <taxon>Amphibia</taxon>
        <taxon>Batrachia</taxon>
        <taxon>Anura</taxon>
        <taxon>Neobatrachia</taxon>
        <taxon>Ranoidea</taxon>
        <taxon>Ranidae</taxon>
        <taxon>Aquarana</taxon>
    </lineage>
</organism>
<proteinExistence type="predicted"/>
<sequence>MQLLQRKLIWDPNERNASHFEITQFNSVEDGVEEKKKGKSSK</sequence>
<keyword evidence="2" id="KW-1185">Reference proteome</keyword>
<evidence type="ECO:0000313" key="1">
    <source>
        <dbReference type="EMBL" id="PIO16679.1"/>
    </source>
</evidence>
<name>A0A2G9QM36_AQUCT</name>
<protein>
    <submittedName>
        <fullName evidence="1">Uncharacterized protein</fullName>
    </submittedName>
</protein>
<accession>A0A2G9QM36</accession>
<evidence type="ECO:0000313" key="2">
    <source>
        <dbReference type="Proteomes" id="UP000228934"/>
    </source>
</evidence>
<gene>
    <name evidence="1" type="ORF">AB205_0198870</name>
</gene>
<dbReference type="AlphaFoldDB" id="A0A2G9QM36"/>
<reference evidence="2" key="1">
    <citation type="journal article" date="2017" name="Nat. Commun.">
        <title>The North American bullfrog draft genome provides insight into hormonal regulation of long noncoding RNA.</title>
        <authorList>
            <person name="Hammond S.A."/>
            <person name="Warren R.L."/>
            <person name="Vandervalk B.P."/>
            <person name="Kucuk E."/>
            <person name="Khan H."/>
            <person name="Gibb E.A."/>
            <person name="Pandoh P."/>
            <person name="Kirk H."/>
            <person name="Zhao Y."/>
            <person name="Jones M."/>
            <person name="Mungall A.J."/>
            <person name="Coope R."/>
            <person name="Pleasance S."/>
            <person name="Moore R.A."/>
            <person name="Holt R.A."/>
            <person name="Round J.M."/>
            <person name="Ohora S."/>
            <person name="Walle B.V."/>
            <person name="Veldhoen N."/>
            <person name="Helbing C.C."/>
            <person name="Birol I."/>
        </authorList>
    </citation>
    <scope>NUCLEOTIDE SEQUENCE [LARGE SCALE GENOMIC DNA]</scope>
</reference>